<gene>
    <name evidence="3" type="ORF">SAMN05216243_1041</name>
</gene>
<keyword evidence="4" id="KW-1185">Reference proteome</keyword>
<dbReference type="EMBL" id="FNFL01000001">
    <property type="protein sequence ID" value="SDJ82805.1"/>
    <property type="molecule type" value="Genomic_DNA"/>
</dbReference>
<name>A0A1G8WYZ4_9BACI</name>
<dbReference type="OrthoDB" id="9810963at2"/>
<dbReference type="CDD" id="cd05401">
    <property type="entry name" value="NT_GlnE_GlnD_like"/>
    <property type="match status" value="1"/>
</dbReference>
<dbReference type="RefSeq" id="WP_093211673.1">
    <property type="nucleotide sequence ID" value="NZ_FNFL01000001.1"/>
</dbReference>
<sequence length="324" mass="36972">MPVVNSYTELKEAREQRMGAVSMNHIKLNLLHDELIAKAVHLALDTVRSERGNPPAPFAFFLMGSAGRFEQSVWSDQDHGIIFAGNDDSKSYFLRVGAEITNALAVAGYEPCDGKVMASNPLWCKSVADWQLQVADWLEEASWQSLRHFSTFFDSRVLVGEKGYLKELKQTSFSILQDNPDLYIRLIDNVDFLKKGVGIFGQLLPEQQGEQSGTIQLKQKAFFPYVNALRLLALKNKIFAPSTLSRFRQLTNDYQAIKSVESDFIELLDYRLKFRKNAQTYEEVHLIPMQSLNKEAKQELKQLMKKGYKLFSDVKSIIEKECSK</sequence>
<evidence type="ECO:0000259" key="2">
    <source>
        <dbReference type="Pfam" id="PF10335"/>
    </source>
</evidence>
<dbReference type="InterPro" id="IPR005105">
    <property type="entry name" value="GlnD_Uridyltrans_N"/>
</dbReference>
<evidence type="ECO:0000259" key="1">
    <source>
        <dbReference type="Pfam" id="PF03445"/>
    </source>
</evidence>
<protein>
    <submittedName>
        <fullName evidence="3">CBS domain-containing protein</fullName>
    </submittedName>
</protein>
<dbReference type="GO" id="GO:0008773">
    <property type="term" value="F:[protein-PII] uridylyltransferase activity"/>
    <property type="evidence" value="ECO:0007669"/>
    <property type="project" value="InterPro"/>
</dbReference>
<dbReference type="STRING" id="407036.SAMN05216243_1041"/>
<dbReference type="InterPro" id="IPR018821">
    <property type="entry name" value="DUF294_put_nucleoTrafse_sb-bd"/>
</dbReference>
<dbReference type="Proteomes" id="UP000198694">
    <property type="component" value="Unassembled WGS sequence"/>
</dbReference>
<dbReference type="Pfam" id="PF10335">
    <property type="entry name" value="DUF294_C"/>
    <property type="match status" value="1"/>
</dbReference>
<dbReference type="AlphaFoldDB" id="A0A1G8WYZ4"/>
<feature type="domain" description="Protein-PII uridylyltransferase N-terminal" evidence="1">
    <location>
        <begin position="16"/>
        <end position="141"/>
    </location>
</feature>
<accession>A0A1G8WYZ4</accession>
<feature type="domain" description="DUF294" evidence="2">
    <location>
        <begin position="184"/>
        <end position="310"/>
    </location>
</feature>
<reference evidence="3 4" key="1">
    <citation type="submission" date="2016-10" db="EMBL/GenBank/DDBJ databases">
        <authorList>
            <person name="de Groot N.N."/>
        </authorList>
    </citation>
    <scope>NUCLEOTIDE SEQUENCE [LARGE SCALE GENOMIC DNA]</scope>
    <source>
        <strain evidence="3 4">CGMCC 1.6502</strain>
    </source>
</reference>
<proteinExistence type="predicted"/>
<organism evidence="3 4">
    <name type="scientific">Sediminibacillus albus</name>
    <dbReference type="NCBI Taxonomy" id="407036"/>
    <lineage>
        <taxon>Bacteria</taxon>
        <taxon>Bacillati</taxon>
        <taxon>Bacillota</taxon>
        <taxon>Bacilli</taxon>
        <taxon>Bacillales</taxon>
        <taxon>Bacillaceae</taxon>
        <taxon>Sediminibacillus</taxon>
    </lineage>
</organism>
<evidence type="ECO:0000313" key="4">
    <source>
        <dbReference type="Proteomes" id="UP000198694"/>
    </source>
</evidence>
<dbReference type="Pfam" id="PF03445">
    <property type="entry name" value="DUF294"/>
    <property type="match status" value="1"/>
</dbReference>
<evidence type="ECO:0000313" key="3">
    <source>
        <dbReference type="EMBL" id="SDJ82805.1"/>
    </source>
</evidence>